<organism evidence="3 4">
    <name type="scientific">Gracilimonas mengyeensis</name>
    <dbReference type="NCBI Taxonomy" id="1302730"/>
    <lineage>
        <taxon>Bacteria</taxon>
        <taxon>Pseudomonadati</taxon>
        <taxon>Balneolota</taxon>
        <taxon>Balneolia</taxon>
        <taxon>Balneolales</taxon>
        <taxon>Balneolaceae</taxon>
        <taxon>Gracilimonas</taxon>
    </lineage>
</organism>
<protein>
    <submittedName>
        <fullName evidence="3">Uncharacterized protein</fullName>
    </submittedName>
</protein>
<dbReference type="OrthoDB" id="1452478at2"/>
<evidence type="ECO:0000313" key="3">
    <source>
        <dbReference type="EMBL" id="SMO83627.1"/>
    </source>
</evidence>
<feature type="region of interest" description="Disordered" evidence="2">
    <location>
        <begin position="419"/>
        <end position="455"/>
    </location>
</feature>
<dbReference type="AlphaFoldDB" id="A0A521EI78"/>
<evidence type="ECO:0000256" key="1">
    <source>
        <dbReference type="SAM" id="Coils"/>
    </source>
</evidence>
<name>A0A521EI78_9BACT</name>
<reference evidence="3 4" key="1">
    <citation type="submission" date="2017-05" db="EMBL/GenBank/DDBJ databases">
        <authorList>
            <person name="Varghese N."/>
            <person name="Submissions S."/>
        </authorList>
    </citation>
    <scope>NUCLEOTIDE SEQUENCE [LARGE SCALE GENOMIC DNA]</scope>
    <source>
        <strain evidence="3 4">DSM 21985</strain>
    </source>
</reference>
<feature type="coiled-coil region" evidence="1">
    <location>
        <begin position="237"/>
        <end position="267"/>
    </location>
</feature>
<gene>
    <name evidence="3" type="ORF">SAMN06265219_11265</name>
</gene>
<proteinExistence type="predicted"/>
<accession>A0A521EI78</accession>
<sequence>MKLGELFQGIVENKVPSIDIINTIEEIGNKKNGVTKGFLNQILSDFSFYLQEYVDLILEKRKTDSELIEGYKISTGEDNKWRNFYVIQEHYSDANLNEWQKDSVMRFCGIIYRSIKKAEYLTSDNVTMADSIGDSYKEGLSNSFFAEVHKGGMSDLEIYSRVQELTGDFDPVKIKLLCKDFDFYFWWERELWEGKFSHEEIQNKINEYEKDGKEVPMLSDVDRGQRSFGVSDYFKPQRRIKRQKEQTEEQKKNVEQFAQEMSEMLKNTIDISRLMDPHGIEFYSLYRLRSLLVQLKAEYTTAELKPKFQSKLDRSTPKQESVESNIQPIHWLKGDESLRMFLQSIKKVGLIENRDTNDLIQEHFRQADQTPQPIQWSKTNRLLIYLFNKLSEAGLIDTMDRQFKLITDHFLDRHRKPFKRDSIKQDSQNMKYSSDPRGSKTIDSIIQSLSDKPLQ</sequence>
<keyword evidence="4" id="KW-1185">Reference proteome</keyword>
<feature type="compositionally biased region" description="Polar residues" evidence="2">
    <location>
        <begin position="441"/>
        <end position="455"/>
    </location>
</feature>
<evidence type="ECO:0000313" key="4">
    <source>
        <dbReference type="Proteomes" id="UP000317557"/>
    </source>
</evidence>
<keyword evidence="1" id="KW-0175">Coiled coil</keyword>
<dbReference type="Proteomes" id="UP000317557">
    <property type="component" value="Unassembled WGS sequence"/>
</dbReference>
<dbReference type="RefSeq" id="WP_142455217.1">
    <property type="nucleotide sequence ID" value="NZ_FXTP01000012.1"/>
</dbReference>
<evidence type="ECO:0000256" key="2">
    <source>
        <dbReference type="SAM" id="MobiDB-lite"/>
    </source>
</evidence>
<dbReference type="EMBL" id="FXTP01000012">
    <property type="protein sequence ID" value="SMO83627.1"/>
    <property type="molecule type" value="Genomic_DNA"/>
</dbReference>